<evidence type="ECO:0000256" key="2">
    <source>
        <dbReference type="ARBA" id="ARBA00022448"/>
    </source>
</evidence>
<feature type="transmembrane region" description="Helical" evidence="7">
    <location>
        <begin position="6"/>
        <end position="21"/>
    </location>
</feature>
<reference evidence="9 10" key="1">
    <citation type="submission" date="2018-08" db="EMBL/GenBank/DDBJ databases">
        <title>Meiothermus roseus NBRC 110900 genome sequencing project.</title>
        <authorList>
            <person name="Da Costa M.S."/>
            <person name="Albuquerque L."/>
            <person name="Raposo P."/>
            <person name="Froufe H.J.C."/>
            <person name="Barroso C.S."/>
            <person name="Egas C."/>
        </authorList>
    </citation>
    <scope>NUCLEOTIDE SEQUENCE [LARGE SCALE GENOMIC DNA]</scope>
    <source>
        <strain evidence="9 10">NBRC 110900</strain>
    </source>
</reference>
<sequence length="548" mass="58663">MSAALVYALLGLGLAVLLSVARGSMRRLIYGGVFGIAIAFVAFPFVQSLGYLTRETVSPTLLGLLPRYPLLALVPVALVAAGALARRGGQMAALGGIVAGALTLFTGLFLIGQPAGLVRLIPLDGLMELLVALIPPLLLALLGRRRAKLRWPLIGAGVLLGGLVFFWLNSSGGGHLYLPKMAGYYRLLGGVEPGLERRIVEEYNAGLEERNAILREIGQPEEKPVQSLGDFKGRIPQETAAQGYRLLQPSQLQYGAFAVFILAGLMLGAGLVQLRRPQLQEPGDLRSGLILAALVGVLLPAFDATEFALQKLVKGWPFLVSFMDKAWPPNLTQINPSDPERSIFPLQSVLSEMALTIEIALVGTFLAAIFAVPTSFLAARNLTQGSPLMRGLFAFMRTFYNVDRGVDTLILALVFVAAVGLGPFAGVLAMAIHSIADLGKLYSEAIENVERGPIEALESTGTAGVNVLRWAILPQVLPLFVSYTLYRFEINFRVSVVLGLVGAGGIGYFIKGAMDGGNYDQMIIGVIAIVIVVNLIDFASSWLRSRLV</sequence>
<feature type="transmembrane region" description="Helical" evidence="7">
    <location>
        <begin position="149"/>
        <end position="168"/>
    </location>
</feature>
<feature type="transmembrane region" description="Helical" evidence="7">
    <location>
        <begin position="92"/>
        <end position="111"/>
    </location>
</feature>
<feature type="transmembrane region" description="Helical" evidence="7">
    <location>
        <begin position="522"/>
        <end position="543"/>
    </location>
</feature>
<dbReference type="InterPro" id="IPR035906">
    <property type="entry name" value="MetI-like_sf"/>
</dbReference>
<dbReference type="InterPro" id="IPR000515">
    <property type="entry name" value="MetI-like"/>
</dbReference>
<evidence type="ECO:0000256" key="4">
    <source>
        <dbReference type="ARBA" id="ARBA00022692"/>
    </source>
</evidence>
<evidence type="ECO:0000256" key="7">
    <source>
        <dbReference type="RuleBase" id="RU363032"/>
    </source>
</evidence>
<protein>
    <submittedName>
        <fullName evidence="9">Phosphate-import permease protein PhnE</fullName>
    </submittedName>
</protein>
<name>A0A399EN50_9DEIN</name>
<dbReference type="AlphaFoldDB" id="A0A399EN50"/>
<comment type="subcellular location">
    <subcellularLocation>
        <location evidence="1 7">Cell membrane</location>
        <topology evidence="1 7">Multi-pass membrane protein</topology>
    </subcellularLocation>
</comment>
<feature type="transmembrane region" description="Helical" evidence="7">
    <location>
        <begin position="252"/>
        <end position="272"/>
    </location>
</feature>
<dbReference type="GO" id="GO:0005886">
    <property type="term" value="C:plasma membrane"/>
    <property type="evidence" value="ECO:0007669"/>
    <property type="project" value="UniProtKB-SubCell"/>
</dbReference>
<evidence type="ECO:0000313" key="10">
    <source>
        <dbReference type="Proteomes" id="UP000265341"/>
    </source>
</evidence>
<feature type="transmembrane region" description="Helical" evidence="7">
    <location>
        <begin position="359"/>
        <end position="379"/>
    </location>
</feature>
<evidence type="ECO:0000256" key="6">
    <source>
        <dbReference type="ARBA" id="ARBA00023136"/>
    </source>
</evidence>
<dbReference type="GO" id="GO:0015416">
    <property type="term" value="F:ABC-type phosphonate transporter activity"/>
    <property type="evidence" value="ECO:0007669"/>
    <property type="project" value="InterPro"/>
</dbReference>
<organism evidence="9 10">
    <name type="scientific">Calidithermus roseus</name>
    <dbReference type="NCBI Taxonomy" id="1644118"/>
    <lineage>
        <taxon>Bacteria</taxon>
        <taxon>Thermotogati</taxon>
        <taxon>Deinococcota</taxon>
        <taxon>Deinococci</taxon>
        <taxon>Thermales</taxon>
        <taxon>Thermaceae</taxon>
        <taxon>Calidithermus</taxon>
    </lineage>
</organism>
<dbReference type="OrthoDB" id="8557224at2"/>
<dbReference type="PANTHER" id="PTHR30043">
    <property type="entry name" value="PHOSPHONATES TRANSPORT SYSTEM PERMEASE PROTEIN"/>
    <property type="match status" value="1"/>
</dbReference>
<dbReference type="SUPFAM" id="SSF161098">
    <property type="entry name" value="MetI-like"/>
    <property type="match status" value="1"/>
</dbReference>
<keyword evidence="5 7" id="KW-1133">Transmembrane helix</keyword>
<gene>
    <name evidence="9" type="primary">phnE</name>
    <name evidence="9" type="ORF">Mrose_01934</name>
</gene>
<feature type="transmembrane region" description="Helical" evidence="7">
    <location>
        <begin position="28"/>
        <end position="46"/>
    </location>
</feature>
<dbReference type="RefSeq" id="WP_119277772.1">
    <property type="nucleotide sequence ID" value="NZ_QWLA01000034.1"/>
</dbReference>
<proteinExistence type="inferred from homology"/>
<dbReference type="NCBIfam" id="TIGR01097">
    <property type="entry name" value="PhnE"/>
    <property type="match status" value="1"/>
</dbReference>
<evidence type="ECO:0000256" key="1">
    <source>
        <dbReference type="ARBA" id="ARBA00004651"/>
    </source>
</evidence>
<comment type="similarity">
    <text evidence="7">Belongs to the binding-protein-dependent transport system permease family.</text>
</comment>
<dbReference type="CDD" id="cd06261">
    <property type="entry name" value="TM_PBP2"/>
    <property type="match status" value="1"/>
</dbReference>
<dbReference type="PANTHER" id="PTHR30043:SF1">
    <property type="entry name" value="ABC TRANSPORT SYSTEM PERMEASE PROTEIN P69"/>
    <property type="match status" value="1"/>
</dbReference>
<keyword evidence="10" id="KW-1185">Reference proteome</keyword>
<feature type="domain" description="ABC transmembrane type-1" evidence="8">
    <location>
        <begin position="353"/>
        <end position="540"/>
    </location>
</feature>
<feature type="transmembrane region" description="Helical" evidence="7">
    <location>
        <begin position="117"/>
        <end position="142"/>
    </location>
</feature>
<feature type="transmembrane region" description="Helical" evidence="7">
    <location>
        <begin position="66"/>
        <end position="85"/>
    </location>
</feature>
<keyword evidence="3" id="KW-1003">Cell membrane</keyword>
<feature type="transmembrane region" description="Helical" evidence="7">
    <location>
        <begin position="409"/>
        <end position="432"/>
    </location>
</feature>
<dbReference type="Proteomes" id="UP000265341">
    <property type="component" value="Unassembled WGS sequence"/>
</dbReference>
<accession>A0A399EN50</accession>
<dbReference type="PROSITE" id="PS50928">
    <property type="entry name" value="ABC_TM1"/>
    <property type="match status" value="1"/>
</dbReference>
<comment type="caution">
    <text evidence="9">The sequence shown here is derived from an EMBL/GenBank/DDBJ whole genome shotgun (WGS) entry which is preliminary data.</text>
</comment>
<evidence type="ECO:0000256" key="5">
    <source>
        <dbReference type="ARBA" id="ARBA00022989"/>
    </source>
</evidence>
<feature type="transmembrane region" description="Helical" evidence="7">
    <location>
        <begin position="284"/>
        <end position="302"/>
    </location>
</feature>
<evidence type="ECO:0000259" key="8">
    <source>
        <dbReference type="PROSITE" id="PS50928"/>
    </source>
</evidence>
<dbReference type="Pfam" id="PF00528">
    <property type="entry name" value="BPD_transp_1"/>
    <property type="match status" value="1"/>
</dbReference>
<keyword evidence="6 7" id="KW-0472">Membrane</keyword>
<dbReference type="EMBL" id="QWLA01000034">
    <property type="protein sequence ID" value="RIH86047.1"/>
    <property type="molecule type" value="Genomic_DNA"/>
</dbReference>
<feature type="transmembrane region" description="Helical" evidence="7">
    <location>
        <begin position="467"/>
        <end position="485"/>
    </location>
</feature>
<evidence type="ECO:0000313" key="9">
    <source>
        <dbReference type="EMBL" id="RIH86047.1"/>
    </source>
</evidence>
<dbReference type="Gene3D" id="1.10.3720.10">
    <property type="entry name" value="MetI-like"/>
    <property type="match status" value="1"/>
</dbReference>
<evidence type="ECO:0000256" key="3">
    <source>
        <dbReference type="ARBA" id="ARBA00022475"/>
    </source>
</evidence>
<dbReference type="InterPro" id="IPR005769">
    <property type="entry name" value="PhnE/PtxC"/>
</dbReference>
<keyword evidence="2 7" id="KW-0813">Transport</keyword>
<keyword evidence="4 7" id="KW-0812">Transmembrane</keyword>
<feature type="transmembrane region" description="Helical" evidence="7">
    <location>
        <begin position="492"/>
        <end position="510"/>
    </location>
</feature>